<feature type="transmembrane region" description="Helical" evidence="1">
    <location>
        <begin position="571"/>
        <end position="593"/>
    </location>
</feature>
<accession>A0ABZ0JTV0</accession>
<feature type="transmembrane region" description="Helical" evidence="1">
    <location>
        <begin position="21"/>
        <end position="38"/>
    </location>
</feature>
<evidence type="ECO:0000313" key="3">
    <source>
        <dbReference type="EMBL" id="WOT03739.1"/>
    </source>
</evidence>
<feature type="transmembrane region" description="Helical" evidence="1">
    <location>
        <begin position="141"/>
        <end position="159"/>
    </location>
</feature>
<name>A0ABZ0JTV0_9GAMM</name>
<feature type="transmembrane region" description="Helical" evidence="1">
    <location>
        <begin position="117"/>
        <end position="135"/>
    </location>
</feature>
<dbReference type="Pfam" id="PF01841">
    <property type="entry name" value="Transglut_core"/>
    <property type="match status" value="1"/>
</dbReference>
<feature type="domain" description="Transglutaminase-like" evidence="2">
    <location>
        <begin position="420"/>
        <end position="491"/>
    </location>
</feature>
<organism evidence="3 4">
    <name type="scientific">Shewanella youngdeokensis</name>
    <dbReference type="NCBI Taxonomy" id="2999068"/>
    <lineage>
        <taxon>Bacteria</taxon>
        <taxon>Pseudomonadati</taxon>
        <taxon>Pseudomonadota</taxon>
        <taxon>Gammaproteobacteria</taxon>
        <taxon>Alteromonadales</taxon>
        <taxon>Shewanellaceae</taxon>
        <taxon>Shewanella</taxon>
    </lineage>
</organism>
<dbReference type="RefSeq" id="WP_310471363.1">
    <property type="nucleotide sequence ID" value="NZ_CP136522.1"/>
</dbReference>
<evidence type="ECO:0000256" key="1">
    <source>
        <dbReference type="SAM" id="Phobius"/>
    </source>
</evidence>
<reference evidence="3 4" key="1">
    <citation type="submission" date="2023-10" db="EMBL/GenBank/DDBJ databases">
        <title>Complete genome sequence of Shewanella sp. DAU334.</title>
        <authorList>
            <person name="Lee Y.-S."/>
            <person name="Jeong H.-R."/>
            <person name="Hwang E.-J."/>
            <person name="Choi Y.-L."/>
            <person name="Kim G.-D."/>
        </authorList>
    </citation>
    <scope>NUCLEOTIDE SEQUENCE [LARGE SCALE GENOMIC DNA]</scope>
    <source>
        <strain evidence="3 4">DAU334</strain>
    </source>
</reference>
<feature type="transmembrane region" description="Helical" evidence="1">
    <location>
        <begin position="93"/>
        <end position="110"/>
    </location>
</feature>
<sequence>MTAINLPFQHHNSRQEPISRHTLLWLLLANVAIITPLYEQVTLWSLIICTFCLMWRFAIFAGKIARPSRKVVVAIALGSIIALLMAVKQLGMLAALINLLVLGYALKFIELKSRRDVHISVLAGYFLIALTFIKYQSLWSTLHLVIVTLVNTAVLVSLYHNENRLRFTSMLTSKIILQSFPLAILLFIVIPRLPPLWMVPSQGGAVTGLSDSVNFTNITKLTRSSALAFRATFDNKYQADNKDLYWRAIVLEDYDNQQWSQNSSITEHNSIKAGARKLDFNIATASQQIKPQHYAIIAEPSAQQWLFGLDVAASKDPSVIMRADHSLYSKQVIDTAKQYQLMAFPNLEMELALDPTTRAINLALPKNSNPQTTALAMQFKLLYPDAKARLNAMMRYFTEQPYFYTLQPPAVGEQQIDDFLIINKAGFCVHYASAFTFMARTTGLPARLVTGYQGGEYNGTGGYYSIYQYMAHAWVEVWLPSLGWTRYDPTSMIAPQRINAGFDAYFDPFESYRLNSPLGYLGLYTSEWFNQLRLQLASIDYFWSVWVLGFDTDKQQNVLKKLLGEITQTRLALLVLASLLIIGLAIAYSAGLLTPTRTKAKHIQAYLTICNLLAKRSLPRHTDETPEHYNQRVSTYFPAIAKDFDCLTRYYVAIQYQPLSSSAKKRVSRLLIRQSWKLKINIITLGLALNKTNT</sequence>
<keyword evidence="4" id="KW-1185">Reference proteome</keyword>
<keyword evidence="1" id="KW-0812">Transmembrane</keyword>
<dbReference type="Pfam" id="PF11992">
    <property type="entry name" value="TgpA_N"/>
    <property type="match status" value="1"/>
</dbReference>
<feature type="transmembrane region" description="Helical" evidence="1">
    <location>
        <begin position="171"/>
        <end position="190"/>
    </location>
</feature>
<dbReference type="Pfam" id="PF13559">
    <property type="entry name" value="DUF4129"/>
    <property type="match status" value="1"/>
</dbReference>
<dbReference type="InterPro" id="IPR021878">
    <property type="entry name" value="TgpA_N"/>
</dbReference>
<dbReference type="EMBL" id="CP136522">
    <property type="protein sequence ID" value="WOT03739.1"/>
    <property type="molecule type" value="Genomic_DNA"/>
</dbReference>
<proteinExistence type="predicted"/>
<dbReference type="SMART" id="SM00460">
    <property type="entry name" value="TGc"/>
    <property type="match status" value="1"/>
</dbReference>
<feature type="transmembrane region" description="Helical" evidence="1">
    <location>
        <begin position="44"/>
        <end position="64"/>
    </location>
</feature>
<protein>
    <submittedName>
        <fullName evidence="3">DUF3488 and transglutaminase-like domain-containing protein</fullName>
    </submittedName>
</protein>
<dbReference type="InterPro" id="IPR052901">
    <property type="entry name" value="Bact_TGase-like"/>
</dbReference>
<dbReference type="InterPro" id="IPR038765">
    <property type="entry name" value="Papain-like_cys_pep_sf"/>
</dbReference>
<dbReference type="PANTHER" id="PTHR42736:SF1">
    <property type="entry name" value="PROTEIN-GLUTAMINE GAMMA-GLUTAMYLTRANSFERASE"/>
    <property type="match status" value="1"/>
</dbReference>
<dbReference type="Proteomes" id="UP001529491">
    <property type="component" value="Chromosome"/>
</dbReference>
<feature type="transmembrane region" description="Helical" evidence="1">
    <location>
        <begin position="71"/>
        <end position="87"/>
    </location>
</feature>
<keyword evidence="1" id="KW-1133">Transmembrane helix</keyword>
<evidence type="ECO:0000259" key="2">
    <source>
        <dbReference type="SMART" id="SM00460"/>
    </source>
</evidence>
<dbReference type="InterPro" id="IPR025403">
    <property type="entry name" value="TgpA-like_C"/>
</dbReference>
<dbReference type="SUPFAM" id="SSF54001">
    <property type="entry name" value="Cysteine proteinases"/>
    <property type="match status" value="1"/>
</dbReference>
<dbReference type="Gene3D" id="3.10.620.30">
    <property type="match status" value="1"/>
</dbReference>
<keyword evidence="1" id="KW-0472">Membrane</keyword>
<dbReference type="PANTHER" id="PTHR42736">
    <property type="entry name" value="PROTEIN-GLUTAMINE GAMMA-GLUTAMYLTRANSFERASE"/>
    <property type="match status" value="1"/>
</dbReference>
<gene>
    <name evidence="3" type="ORF">RGE70_10285</name>
</gene>
<dbReference type="InterPro" id="IPR002931">
    <property type="entry name" value="Transglutaminase-like"/>
</dbReference>
<evidence type="ECO:0000313" key="4">
    <source>
        <dbReference type="Proteomes" id="UP001529491"/>
    </source>
</evidence>